<comment type="caution">
    <text evidence="1">The sequence shown here is derived from an EMBL/GenBank/DDBJ whole genome shotgun (WGS) entry which is preliminary data.</text>
</comment>
<sequence length="143" mass="15909">MNYTLQTSFKTLQKNVYISSGVSGAMLMALASSYKETPLPEIFSIILDLTDYREYLRKEFVESFVSWWENVGKLPTRVISPDQDPIIGFLEAVALGPEQLKLNAGSSDLAPLSVLAKCKHALKAWSGKNSILHIKVNFQTDAL</sequence>
<dbReference type="Proteomes" id="UP001448207">
    <property type="component" value="Unassembled WGS sequence"/>
</dbReference>
<proteinExistence type="predicted"/>
<evidence type="ECO:0000313" key="2">
    <source>
        <dbReference type="Proteomes" id="UP001448207"/>
    </source>
</evidence>
<dbReference type="EMBL" id="JBCLYO010000012">
    <property type="protein sequence ID" value="KAL0084476.1"/>
    <property type="molecule type" value="Genomic_DNA"/>
</dbReference>
<reference evidence="1 2" key="1">
    <citation type="submission" date="2024-04" db="EMBL/GenBank/DDBJ databases">
        <title>Symmetric and asymmetric DNA N6-adenine methylation regulates different biological responses in Mucorales.</title>
        <authorList>
            <consortium name="Lawrence Berkeley National Laboratory"/>
            <person name="Lax C."/>
            <person name="Mondo S.J."/>
            <person name="Osorio-Concepcion M."/>
            <person name="Muszewska A."/>
            <person name="Corrochano-Luque M."/>
            <person name="Gutierrez G."/>
            <person name="Riley R."/>
            <person name="Lipzen A."/>
            <person name="Guo J."/>
            <person name="Hundley H."/>
            <person name="Amirebrahimi M."/>
            <person name="Ng V."/>
            <person name="Lorenzo-Gutierrez D."/>
            <person name="Binder U."/>
            <person name="Yang J."/>
            <person name="Song Y."/>
            <person name="Canovas D."/>
            <person name="Navarro E."/>
            <person name="Freitag M."/>
            <person name="Gabaldon T."/>
            <person name="Grigoriev I.V."/>
            <person name="Corrochano L.M."/>
            <person name="Nicolas F.E."/>
            <person name="Garre V."/>
        </authorList>
    </citation>
    <scope>NUCLEOTIDE SEQUENCE [LARGE SCALE GENOMIC DNA]</scope>
    <source>
        <strain evidence="1 2">L51</strain>
    </source>
</reference>
<organism evidence="1 2">
    <name type="scientific">Phycomyces blakesleeanus</name>
    <dbReference type="NCBI Taxonomy" id="4837"/>
    <lineage>
        <taxon>Eukaryota</taxon>
        <taxon>Fungi</taxon>
        <taxon>Fungi incertae sedis</taxon>
        <taxon>Mucoromycota</taxon>
        <taxon>Mucoromycotina</taxon>
        <taxon>Mucoromycetes</taxon>
        <taxon>Mucorales</taxon>
        <taxon>Phycomycetaceae</taxon>
        <taxon>Phycomyces</taxon>
    </lineage>
</organism>
<name>A0ABR3AXV4_PHYBL</name>
<protein>
    <submittedName>
        <fullName evidence="1">Uncharacterized protein</fullName>
    </submittedName>
</protein>
<accession>A0ABR3AXV4</accession>
<evidence type="ECO:0000313" key="1">
    <source>
        <dbReference type="EMBL" id="KAL0084476.1"/>
    </source>
</evidence>
<keyword evidence="2" id="KW-1185">Reference proteome</keyword>
<gene>
    <name evidence="1" type="ORF">J3Q64DRAFT_1836004</name>
</gene>